<keyword evidence="2" id="KW-0808">Transferase</keyword>
<name>A0ABP4P6R6_9ACTN</name>
<organism evidence="4 5">
    <name type="scientific">Dactylosporangium maewongense</name>
    <dbReference type="NCBI Taxonomy" id="634393"/>
    <lineage>
        <taxon>Bacteria</taxon>
        <taxon>Bacillati</taxon>
        <taxon>Actinomycetota</taxon>
        <taxon>Actinomycetes</taxon>
        <taxon>Micromonosporales</taxon>
        <taxon>Micromonosporaceae</taxon>
        <taxon>Dactylosporangium</taxon>
    </lineage>
</organism>
<dbReference type="SUPFAM" id="SSF53756">
    <property type="entry name" value="UDP-Glycosyltransferase/glycogen phosphorylase"/>
    <property type="match status" value="1"/>
</dbReference>
<evidence type="ECO:0000256" key="2">
    <source>
        <dbReference type="ARBA" id="ARBA00022679"/>
    </source>
</evidence>
<sequence length="463" mass="50914">MTVQHVAVLNWRDRSHPRAGGAELYCEQVAQHLVRQGVKVTYLTARVSGRPAVEERHGFRIVRVGGTFTVYLAVLVWLWRHRKHIDGVVDSQNGIPFFAPLAVGRRVPVVLLIHHVHQRQFAEYFGWPMRWIGRWLEKTATGLVYGHRAIVTVSPSSRNAIRRELGLKGKVFIVPCGMDRPVVPDIGRRAAQPRIVCVSRLVPHKRMDLVLEAFAKARTVVGELELHLVGDGPELDGVRAYVKRLGLEASVVIYGRVTDAERTAILQTAWITVSASTGEGWGLSILEAAALGVPAVALRVAGVQDAVLDGRTGVLIDDESQLADAIVGLIERLGRSSEAVAWASRACAWSAQFTWERTAGRIRLVLAAEAARLALRRADHRAGGDVVTVVELSGAALPDAEDLRMRCRHTDTWLARGDRIVGLIHGADEVDALTVLQRAGVQPSEQVCVRLRVGRPHDLLEYA</sequence>
<evidence type="ECO:0000313" key="4">
    <source>
        <dbReference type="EMBL" id="GAA1574109.1"/>
    </source>
</evidence>
<evidence type="ECO:0000256" key="1">
    <source>
        <dbReference type="ARBA" id="ARBA00022676"/>
    </source>
</evidence>
<accession>A0ABP4P6R6</accession>
<evidence type="ECO:0000259" key="3">
    <source>
        <dbReference type="Pfam" id="PF13439"/>
    </source>
</evidence>
<dbReference type="Pfam" id="PF13439">
    <property type="entry name" value="Glyco_transf_4"/>
    <property type="match status" value="1"/>
</dbReference>
<keyword evidence="1" id="KW-0328">Glycosyltransferase</keyword>
<dbReference type="RefSeq" id="WP_344515034.1">
    <property type="nucleotide sequence ID" value="NZ_BAAAQD010000051.1"/>
</dbReference>
<dbReference type="CDD" id="cd03801">
    <property type="entry name" value="GT4_PimA-like"/>
    <property type="match status" value="1"/>
</dbReference>
<evidence type="ECO:0000313" key="5">
    <source>
        <dbReference type="Proteomes" id="UP001501470"/>
    </source>
</evidence>
<comment type="caution">
    <text evidence="4">The sequence shown here is derived from an EMBL/GenBank/DDBJ whole genome shotgun (WGS) entry which is preliminary data.</text>
</comment>
<proteinExistence type="predicted"/>
<dbReference type="EMBL" id="BAAAQD010000051">
    <property type="protein sequence ID" value="GAA1574109.1"/>
    <property type="molecule type" value="Genomic_DNA"/>
</dbReference>
<protein>
    <submittedName>
        <fullName evidence="4">Glycosyltransferase family 4 protein</fullName>
    </submittedName>
</protein>
<dbReference type="Gene3D" id="3.40.50.2000">
    <property type="entry name" value="Glycogen Phosphorylase B"/>
    <property type="match status" value="2"/>
</dbReference>
<feature type="domain" description="Glycosyltransferase subfamily 4-like N-terminal" evidence="3">
    <location>
        <begin position="20"/>
        <end position="179"/>
    </location>
</feature>
<dbReference type="InterPro" id="IPR028098">
    <property type="entry name" value="Glyco_trans_4-like_N"/>
</dbReference>
<dbReference type="Proteomes" id="UP001501470">
    <property type="component" value="Unassembled WGS sequence"/>
</dbReference>
<dbReference type="PANTHER" id="PTHR45947:SF3">
    <property type="entry name" value="SULFOQUINOVOSYL TRANSFERASE SQD2"/>
    <property type="match status" value="1"/>
</dbReference>
<dbReference type="InterPro" id="IPR050194">
    <property type="entry name" value="Glycosyltransferase_grp1"/>
</dbReference>
<dbReference type="PANTHER" id="PTHR45947">
    <property type="entry name" value="SULFOQUINOVOSYL TRANSFERASE SQD2"/>
    <property type="match status" value="1"/>
</dbReference>
<gene>
    <name evidence="4" type="ORF">GCM10009827_114990</name>
</gene>
<keyword evidence="5" id="KW-1185">Reference proteome</keyword>
<dbReference type="Pfam" id="PF13692">
    <property type="entry name" value="Glyco_trans_1_4"/>
    <property type="match status" value="1"/>
</dbReference>
<reference evidence="5" key="1">
    <citation type="journal article" date="2019" name="Int. J. Syst. Evol. Microbiol.">
        <title>The Global Catalogue of Microorganisms (GCM) 10K type strain sequencing project: providing services to taxonomists for standard genome sequencing and annotation.</title>
        <authorList>
            <consortium name="The Broad Institute Genomics Platform"/>
            <consortium name="The Broad Institute Genome Sequencing Center for Infectious Disease"/>
            <person name="Wu L."/>
            <person name="Ma J."/>
        </authorList>
    </citation>
    <scope>NUCLEOTIDE SEQUENCE [LARGE SCALE GENOMIC DNA]</scope>
    <source>
        <strain evidence="5">JCM 15933</strain>
    </source>
</reference>